<dbReference type="AlphaFoldDB" id="A0A150KM48"/>
<dbReference type="GO" id="GO:0000160">
    <property type="term" value="P:phosphorelay signal transduction system"/>
    <property type="evidence" value="ECO:0007669"/>
    <property type="project" value="UniProtKB-KW"/>
</dbReference>
<dbReference type="Proteomes" id="UP000075666">
    <property type="component" value="Unassembled WGS sequence"/>
</dbReference>
<evidence type="ECO:0000256" key="1">
    <source>
        <dbReference type="ARBA" id="ARBA00022679"/>
    </source>
</evidence>
<dbReference type="GO" id="GO:0005524">
    <property type="term" value="F:ATP binding"/>
    <property type="evidence" value="ECO:0007669"/>
    <property type="project" value="UniProtKB-KW"/>
</dbReference>
<dbReference type="PANTHER" id="PTHR24421">
    <property type="entry name" value="NITRATE/NITRITE SENSOR PROTEIN NARX-RELATED"/>
    <property type="match status" value="1"/>
</dbReference>
<keyword evidence="3" id="KW-0418">Kinase</keyword>
<dbReference type="InterPro" id="IPR050482">
    <property type="entry name" value="Sensor_HK_TwoCompSys"/>
</dbReference>
<dbReference type="Pfam" id="PF02518">
    <property type="entry name" value="HATPase_c"/>
    <property type="match status" value="1"/>
</dbReference>
<evidence type="ECO:0000256" key="2">
    <source>
        <dbReference type="ARBA" id="ARBA00022741"/>
    </source>
</evidence>
<evidence type="ECO:0000256" key="4">
    <source>
        <dbReference type="ARBA" id="ARBA00022840"/>
    </source>
</evidence>
<evidence type="ECO:0000256" key="3">
    <source>
        <dbReference type="ARBA" id="ARBA00022777"/>
    </source>
</evidence>
<reference evidence="6 7" key="1">
    <citation type="submission" date="2016-01" db="EMBL/GenBank/DDBJ databases">
        <title>Genome Sequences of Twelve Sporeforming Bacillus Species Isolated from Foods.</title>
        <authorList>
            <person name="Berendsen E.M."/>
            <person name="Wells-Bennik M.H."/>
            <person name="Krawcyk A.O."/>
            <person name="De Jong A."/>
            <person name="Holsappel S."/>
            <person name="Eijlander R.T."/>
            <person name="Kuipers O.P."/>
        </authorList>
    </citation>
    <scope>NUCLEOTIDE SEQUENCE [LARGE SCALE GENOMIC DNA]</scope>
    <source>
        <strain evidence="6 7">B4102</strain>
    </source>
</reference>
<protein>
    <submittedName>
        <fullName evidence="6">Uncharacterized protein</fullName>
    </submittedName>
</protein>
<dbReference type="CDD" id="cd16917">
    <property type="entry name" value="HATPase_UhpB-NarQ-NarX-like"/>
    <property type="match status" value="1"/>
</dbReference>
<comment type="caution">
    <text evidence="6">The sequence shown here is derived from an EMBL/GenBank/DDBJ whole genome shotgun (WGS) entry which is preliminary data.</text>
</comment>
<dbReference type="PANTHER" id="PTHR24421:SF60">
    <property type="entry name" value="SENSOR HISTIDINE KINASE COMP"/>
    <property type="match status" value="1"/>
</dbReference>
<organism evidence="6 7">
    <name type="scientific">Heyndrickxia sporothermodurans</name>
    <dbReference type="NCBI Taxonomy" id="46224"/>
    <lineage>
        <taxon>Bacteria</taxon>
        <taxon>Bacillati</taxon>
        <taxon>Bacillota</taxon>
        <taxon>Bacilli</taxon>
        <taxon>Bacillales</taxon>
        <taxon>Bacillaceae</taxon>
        <taxon>Heyndrickxia</taxon>
    </lineage>
</organism>
<accession>A0A150KM48</accession>
<dbReference type="GO" id="GO:0016301">
    <property type="term" value="F:kinase activity"/>
    <property type="evidence" value="ECO:0007669"/>
    <property type="project" value="UniProtKB-KW"/>
</dbReference>
<name>A0A150KM48_9BACI</name>
<dbReference type="InterPro" id="IPR003594">
    <property type="entry name" value="HATPase_dom"/>
</dbReference>
<evidence type="ECO:0000313" key="6">
    <source>
        <dbReference type="EMBL" id="KYC92940.1"/>
    </source>
</evidence>
<dbReference type="InterPro" id="IPR036890">
    <property type="entry name" value="HATPase_C_sf"/>
</dbReference>
<dbReference type="RefSeq" id="WP_066235187.1">
    <property type="nucleotide sequence ID" value="NZ_JABWUQ010000072.1"/>
</dbReference>
<sequence>MILLKNYKKGILPLIVMLVGVFLALHMINVTIKNPFVGIDVVKKGEQLIVKKVSSAGWGKENSIHKGDIVLSINDKDPNQHFTVDQYDTIEQADSIQLLKDNEIKHYTIKYSGFDHYYVYHLVFPVIFYLSCISISLFLMIRKEYGSSVTILIYLLNVFGITLISTGASSRKDVIGDTVTTFSVVFTLILLMHFLKKYFSKWNLSFIKMNYINYMYGIGLLIFIFTEVLKSVKSINLLPPDLIFFSITFIGINVLITKLYLNNRATEHKQIIQILVTGLYASFVPFIILFAIPTLLFNQPIMRAEMTTVFFILLPLSLLYLVVSEEFIDMEFVIRKLYYCLLISFVATAFIIIGFLLFTQSNILDNHIEIMRLSLIIFGAFTCVLYFKDKIDFLLRKRLYPKEKDFQVSLNRFLHTMKNETKLEKLTAGLQKEIEVNLPVSEATLVQVQEDNRLFSYLEKKEIIHHAIETMIQDKGQIGMIHKNSTGFSVPLSEKNGRFLVLIAEWRKPRKKLTTTEQIWLETIINYTQIMIENLYKIEEIMGKLSGLKKNQSIPVYISKLLLSISEKERKNLAIDLHDTILQDQLSLARKIDDEMTKINDVSFINLLNDTRESILDQAHVLREVTTELHPSFLHELGLRESLLSLFEKINLNANFLFYSELGEDVTVAKKSHELALYRIIQELLNNAMKHSKATEVHLNLFRKDDLLYLQYVDDGVGCDWNNLEQPFSTRGISGIKERVRGIDGSLKINSEVGKGFQAEIVLQLKQYSLVN</sequence>
<keyword evidence="1" id="KW-0808">Transferase</keyword>
<dbReference type="InterPro" id="IPR005467">
    <property type="entry name" value="His_kinase_dom"/>
</dbReference>
<evidence type="ECO:0000256" key="5">
    <source>
        <dbReference type="ARBA" id="ARBA00023012"/>
    </source>
</evidence>
<gene>
    <name evidence="6" type="ORF">B4102_2050</name>
</gene>
<keyword evidence="2" id="KW-0547">Nucleotide-binding</keyword>
<keyword evidence="5" id="KW-0902">Two-component regulatory system</keyword>
<keyword evidence="7" id="KW-1185">Reference proteome</keyword>
<keyword evidence="4" id="KW-0067">ATP-binding</keyword>
<evidence type="ECO:0000313" key="7">
    <source>
        <dbReference type="Proteomes" id="UP000075666"/>
    </source>
</evidence>
<dbReference type="STRING" id="46224.B4102_2050"/>
<dbReference type="PATRIC" id="fig|46224.3.peg.520"/>
<proteinExistence type="predicted"/>
<dbReference type="PROSITE" id="PS50109">
    <property type="entry name" value="HIS_KIN"/>
    <property type="match status" value="1"/>
</dbReference>
<dbReference type="Gene3D" id="3.30.565.10">
    <property type="entry name" value="Histidine kinase-like ATPase, C-terminal domain"/>
    <property type="match status" value="1"/>
</dbReference>
<dbReference type="EMBL" id="LQYN01000107">
    <property type="protein sequence ID" value="KYC92940.1"/>
    <property type="molecule type" value="Genomic_DNA"/>
</dbReference>
<dbReference type="SUPFAM" id="SSF55874">
    <property type="entry name" value="ATPase domain of HSP90 chaperone/DNA topoisomerase II/histidine kinase"/>
    <property type="match status" value="1"/>
</dbReference>